<dbReference type="Pfam" id="PF00015">
    <property type="entry name" value="MCPsignal"/>
    <property type="match status" value="1"/>
</dbReference>
<evidence type="ECO:0000256" key="4">
    <source>
        <dbReference type="SAM" id="Phobius"/>
    </source>
</evidence>
<dbReference type="PANTHER" id="PTHR32089:SF112">
    <property type="entry name" value="LYSOZYME-LIKE PROTEIN-RELATED"/>
    <property type="match status" value="1"/>
</dbReference>
<evidence type="ECO:0000313" key="6">
    <source>
        <dbReference type="EMBL" id="UGS33912.1"/>
    </source>
</evidence>
<evidence type="ECO:0000259" key="5">
    <source>
        <dbReference type="PROSITE" id="PS50111"/>
    </source>
</evidence>
<feature type="domain" description="Methyl-accepting transducer" evidence="5">
    <location>
        <begin position="214"/>
        <end position="443"/>
    </location>
</feature>
<dbReference type="GO" id="GO:0007165">
    <property type="term" value="P:signal transduction"/>
    <property type="evidence" value="ECO:0007669"/>
    <property type="project" value="UniProtKB-KW"/>
</dbReference>
<dbReference type="SUPFAM" id="SSF58104">
    <property type="entry name" value="Methyl-accepting chemotaxis protein (MCP) signaling domain"/>
    <property type="match status" value="1"/>
</dbReference>
<organism evidence="6 7">
    <name type="scientific">Capillimicrobium parvum</name>
    <dbReference type="NCBI Taxonomy" id="2884022"/>
    <lineage>
        <taxon>Bacteria</taxon>
        <taxon>Bacillati</taxon>
        <taxon>Actinomycetota</taxon>
        <taxon>Thermoleophilia</taxon>
        <taxon>Solirubrobacterales</taxon>
        <taxon>Capillimicrobiaceae</taxon>
        <taxon>Capillimicrobium</taxon>
    </lineage>
</organism>
<dbReference type="SMART" id="SM00283">
    <property type="entry name" value="MA"/>
    <property type="match status" value="1"/>
</dbReference>
<evidence type="ECO:0000256" key="1">
    <source>
        <dbReference type="ARBA" id="ARBA00023224"/>
    </source>
</evidence>
<keyword evidence="4" id="KW-0472">Membrane</keyword>
<feature type="region of interest" description="Disordered" evidence="3">
    <location>
        <begin position="460"/>
        <end position="479"/>
    </location>
</feature>
<name>A0A9E7BYZ0_9ACTN</name>
<keyword evidence="4" id="KW-0812">Transmembrane</keyword>
<feature type="transmembrane region" description="Helical" evidence="4">
    <location>
        <begin position="180"/>
        <end position="201"/>
    </location>
</feature>
<evidence type="ECO:0000256" key="3">
    <source>
        <dbReference type="SAM" id="MobiDB-lite"/>
    </source>
</evidence>
<dbReference type="RefSeq" id="WP_259313600.1">
    <property type="nucleotide sequence ID" value="NZ_CP087164.1"/>
</dbReference>
<evidence type="ECO:0000256" key="2">
    <source>
        <dbReference type="PROSITE-ProRule" id="PRU00284"/>
    </source>
</evidence>
<feature type="transmembrane region" description="Helical" evidence="4">
    <location>
        <begin position="12"/>
        <end position="35"/>
    </location>
</feature>
<keyword evidence="7" id="KW-1185">Reference proteome</keyword>
<dbReference type="KEGG" id="sbae:DSM104329_00279"/>
<dbReference type="PANTHER" id="PTHR32089">
    <property type="entry name" value="METHYL-ACCEPTING CHEMOTAXIS PROTEIN MCPB"/>
    <property type="match status" value="1"/>
</dbReference>
<sequence>MRRLTSANPATAVAVSGVVIVMLIVTAVGVAVWRFNEAEDSYQRIARHAEGTLVPLGLMRQNVVERLEAAVQYRVTKDPAALAQIETLDRRFSTLVDRSRRTGFNDAGTTTALSRLDRLSHAATDAGRASLTGGGPAADLQANAALLDLQKGLSGYAAAQAANVPPLVAQAADDARTARLVAILAGAVAALITIALVVYVLRMLRRLLEGVRRTASTLTESALDMHATTQESAAALAQQSEAIVEVAGTAHQLSSTASSIAAGAESLAVAAGQAAATGQEMREQVIQIAERSLELGRCSQEIGEILTLLTELADRTDLLALNASIEAARAGDAGRGFGVVATEVRKLAERSGQSTESIRDLIARVQDATSATILATEQGTKQADAIVELMEGSTHDLEESRLAAEQQRAATDQLAETLSGLRSAVQQLLSEQDGRVAMTRQVEDLTGDLARLLERHGLPLGRNGDVAAAGPAPAGPPYV</sequence>
<dbReference type="Proteomes" id="UP001162834">
    <property type="component" value="Chromosome"/>
</dbReference>
<evidence type="ECO:0000313" key="7">
    <source>
        <dbReference type="Proteomes" id="UP001162834"/>
    </source>
</evidence>
<dbReference type="GO" id="GO:0016020">
    <property type="term" value="C:membrane"/>
    <property type="evidence" value="ECO:0007669"/>
    <property type="project" value="InterPro"/>
</dbReference>
<dbReference type="AlphaFoldDB" id="A0A9E7BYZ0"/>
<dbReference type="Gene3D" id="1.10.287.950">
    <property type="entry name" value="Methyl-accepting chemotaxis protein"/>
    <property type="match status" value="1"/>
</dbReference>
<gene>
    <name evidence="6" type="ORF">DSM104329_00279</name>
</gene>
<dbReference type="PROSITE" id="PS50111">
    <property type="entry name" value="CHEMOTAXIS_TRANSDUC_2"/>
    <property type="match status" value="1"/>
</dbReference>
<protein>
    <recommendedName>
        <fullName evidence="5">Methyl-accepting transducer domain-containing protein</fullName>
    </recommendedName>
</protein>
<keyword evidence="1 2" id="KW-0807">Transducer</keyword>
<dbReference type="EMBL" id="CP087164">
    <property type="protein sequence ID" value="UGS33912.1"/>
    <property type="molecule type" value="Genomic_DNA"/>
</dbReference>
<reference evidence="6" key="1">
    <citation type="journal article" date="2022" name="Int. J. Syst. Evol. Microbiol.">
        <title>Pseudomonas aegrilactucae sp. nov. and Pseudomonas morbosilactucae sp. nov., pathogens causing bacterial rot of lettuce in Japan.</title>
        <authorList>
            <person name="Sawada H."/>
            <person name="Fujikawa T."/>
            <person name="Satou M."/>
        </authorList>
    </citation>
    <scope>NUCLEOTIDE SEQUENCE</scope>
    <source>
        <strain evidence="6">0166_1</strain>
    </source>
</reference>
<dbReference type="InterPro" id="IPR004089">
    <property type="entry name" value="MCPsignal_dom"/>
</dbReference>
<keyword evidence="4" id="KW-1133">Transmembrane helix</keyword>
<proteinExistence type="predicted"/>
<accession>A0A9E7BYZ0</accession>